<sequence length="278" mass="30882">ASALRTLKSGPFAEGELSLYHLCFTLTWQKDLPVVLAESRKTKSCCNICHFGPHDSFSRGRKAALQNKASHMEAAHPGDLGRSGLDHQTQKTKPSLPKTLEQNGALVKFWLETQSSHSTTCSQIKAHSLNIQKQISLAEPVSPSKAHETTASFVTESLDKRLEDSSSAQMPMTQSEGTDLNNRTSNTQPLAAFPGILEMTRTEKLPSFHGNPKILFYTYSNHAMEHCSEFLQSHHFCKYLFEPIKTVNQAGTSLQESALFYFSKYMEKKDAVKSLVSG</sequence>
<dbReference type="InterPro" id="IPR052246">
    <property type="entry name" value="Cell_Polariz_PKAAnc"/>
</dbReference>
<gene>
    <name evidence="2" type="ORF">J0S82_014164</name>
</gene>
<dbReference type="AlphaFoldDB" id="A0A8J6B9A1"/>
<dbReference type="PANTHER" id="PTHR13155:SF1">
    <property type="entry name" value="A-KINASE ANCHOR PROTEIN 10, MITOCHONDRIAL"/>
    <property type="match status" value="1"/>
</dbReference>
<evidence type="ECO:0000313" key="2">
    <source>
        <dbReference type="EMBL" id="KAG8521044.1"/>
    </source>
</evidence>
<comment type="caution">
    <text evidence="2">The sequence shown here is derived from an EMBL/GenBank/DDBJ whole genome shotgun (WGS) entry which is preliminary data.</text>
</comment>
<feature type="region of interest" description="Disordered" evidence="1">
    <location>
        <begin position="68"/>
        <end position="96"/>
    </location>
</feature>
<reference evidence="2" key="1">
    <citation type="journal article" date="2021" name="Evol. Appl.">
        <title>The genome of the Pyrenean desman and the effects of bottlenecks and inbreeding on the genomic landscape of an endangered species.</title>
        <authorList>
            <person name="Escoda L."/>
            <person name="Castresana J."/>
        </authorList>
    </citation>
    <scope>NUCLEOTIDE SEQUENCE</scope>
    <source>
        <strain evidence="2">IBE-C5619</strain>
    </source>
</reference>
<feature type="region of interest" description="Disordered" evidence="1">
    <location>
        <begin position="162"/>
        <end position="186"/>
    </location>
</feature>
<evidence type="ECO:0000256" key="1">
    <source>
        <dbReference type="SAM" id="MobiDB-lite"/>
    </source>
</evidence>
<dbReference type="Proteomes" id="UP000700334">
    <property type="component" value="Unassembled WGS sequence"/>
</dbReference>
<name>A0A8J6B9A1_GALPY</name>
<dbReference type="OrthoDB" id="5584247at2759"/>
<feature type="compositionally biased region" description="Polar residues" evidence="1">
    <location>
        <begin position="165"/>
        <end position="186"/>
    </location>
</feature>
<proteinExistence type="predicted"/>
<protein>
    <submittedName>
        <fullName evidence="2">A-kinase anchor protein 10, mitochondrial</fullName>
    </submittedName>
</protein>
<dbReference type="GO" id="GO:0005886">
    <property type="term" value="C:plasma membrane"/>
    <property type="evidence" value="ECO:0007669"/>
    <property type="project" value="TreeGrafter"/>
</dbReference>
<keyword evidence="3" id="KW-1185">Reference proteome</keyword>
<evidence type="ECO:0000313" key="3">
    <source>
        <dbReference type="Proteomes" id="UP000700334"/>
    </source>
</evidence>
<dbReference type="PANTHER" id="PTHR13155">
    <property type="entry name" value="A-KINASE ANCHOR PROTEINS"/>
    <property type="match status" value="1"/>
</dbReference>
<dbReference type="GO" id="GO:0008104">
    <property type="term" value="P:intracellular protein localization"/>
    <property type="evidence" value="ECO:0007669"/>
    <property type="project" value="TreeGrafter"/>
</dbReference>
<organism evidence="2 3">
    <name type="scientific">Galemys pyrenaicus</name>
    <name type="common">Iberian desman</name>
    <name type="synonym">Pyrenean desman</name>
    <dbReference type="NCBI Taxonomy" id="202257"/>
    <lineage>
        <taxon>Eukaryota</taxon>
        <taxon>Metazoa</taxon>
        <taxon>Chordata</taxon>
        <taxon>Craniata</taxon>
        <taxon>Vertebrata</taxon>
        <taxon>Euteleostomi</taxon>
        <taxon>Mammalia</taxon>
        <taxon>Eutheria</taxon>
        <taxon>Laurasiatheria</taxon>
        <taxon>Eulipotyphla</taxon>
        <taxon>Talpidae</taxon>
        <taxon>Galemys</taxon>
    </lineage>
</organism>
<feature type="non-terminal residue" evidence="2">
    <location>
        <position position="1"/>
    </location>
</feature>
<dbReference type="EMBL" id="JAGFMF010011501">
    <property type="protein sequence ID" value="KAG8521044.1"/>
    <property type="molecule type" value="Genomic_DNA"/>
</dbReference>
<feature type="non-terminal residue" evidence="2">
    <location>
        <position position="278"/>
    </location>
</feature>
<dbReference type="GO" id="GO:0005739">
    <property type="term" value="C:mitochondrion"/>
    <property type="evidence" value="ECO:0007669"/>
    <property type="project" value="TreeGrafter"/>
</dbReference>
<accession>A0A8J6B9A1</accession>